<evidence type="ECO:0008006" key="3">
    <source>
        <dbReference type="Google" id="ProtNLM"/>
    </source>
</evidence>
<proteinExistence type="predicted"/>
<evidence type="ECO:0000313" key="2">
    <source>
        <dbReference type="Proteomes" id="UP000431264"/>
    </source>
</evidence>
<reference evidence="2" key="1">
    <citation type="submission" date="2019-05" db="EMBL/GenBank/DDBJ databases">
        <title>Flavobacterium profundi sp. nov., isolated from a deep-sea seamount.</title>
        <authorList>
            <person name="Zhang D.-C."/>
        </authorList>
    </citation>
    <scope>NUCLEOTIDE SEQUENCE [LARGE SCALE GENOMIC DNA]</scope>
    <source>
        <strain evidence="2">TP390</strain>
    </source>
</reference>
<dbReference type="RefSeq" id="WP_140997034.1">
    <property type="nucleotide sequence ID" value="NZ_VDCZ01000003.1"/>
</dbReference>
<protein>
    <recommendedName>
        <fullName evidence="3">Lipoprotein</fullName>
    </recommendedName>
</protein>
<organism evidence="1 2">
    <name type="scientific">Flavobacterium profundi</name>
    <dbReference type="NCBI Taxonomy" id="1774945"/>
    <lineage>
        <taxon>Bacteria</taxon>
        <taxon>Pseudomonadati</taxon>
        <taxon>Bacteroidota</taxon>
        <taxon>Flavobacteriia</taxon>
        <taxon>Flavobacteriales</taxon>
        <taxon>Flavobacteriaceae</taxon>
        <taxon>Flavobacterium</taxon>
    </lineage>
</organism>
<dbReference type="EMBL" id="WQLW01000003">
    <property type="protein sequence ID" value="MVO08638.1"/>
    <property type="molecule type" value="Genomic_DNA"/>
</dbReference>
<name>A0A6I4IG84_9FLAO</name>
<keyword evidence="2" id="KW-1185">Reference proteome</keyword>
<dbReference type="Proteomes" id="UP000431264">
    <property type="component" value="Unassembled WGS sequence"/>
</dbReference>
<evidence type="ECO:0000313" key="1">
    <source>
        <dbReference type="EMBL" id="MVO08638.1"/>
    </source>
</evidence>
<accession>A0A6I4IG84</accession>
<dbReference type="OrthoDB" id="1363156at2"/>
<sequence length="144" mass="16789">MTKKILLLLLSVLFLSCRETNKEPLTSTEEQIHSFYAEEEDTILPDDIEEITEPERKTYHVDTQYEYKYRTGRSNHYEYTYNIIGHDTIGNEIKGTINIRNKYGAGKIINAKGEKRAVFVEWVENGKLVGKDEDSITYEFVVDK</sequence>
<dbReference type="PROSITE" id="PS51257">
    <property type="entry name" value="PROKAR_LIPOPROTEIN"/>
    <property type="match status" value="1"/>
</dbReference>
<gene>
    <name evidence="1" type="ORF">GOQ30_05605</name>
</gene>
<comment type="caution">
    <text evidence="1">The sequence shown here is derived from an EMBL/GenBank/DDBJ whole genome shotgun (WGS) entry which is preliminary data.</text>
</comment>
<dbReference type="AlphaFoldDB" id="A0A6I4IG84"/>